<proteinExistence type="predicted"/>
<evidence type="ECO:0000313" key="2">
    <source>
        <dbReference type="Proteomes" id="UP000006180"/>
    </source>
</evidence>
<name>I3XG17_SINF2</name>
<geneLocation type="plasmid" evidence="2">
    <name>pUSDA257 fragment 1</name>
</geneLocation>
<sequence length="357" mass="40685">MMPHNRRSPGLLTGKQHDETCPDLSAALAQKVRFLSNPASYPQPPDNIETKETHMSWVFIADDWVLKLKKPVSRSHLDFSTVEARKFFCEEELRLNRRLARETYRAVKPLYCDDAGALTFEQSAHVIDWLVEMRRLPADDMLDARIAANRVSPAEISAIVDRLARFYIGCSPEIAGGGAYIRHLLEEHEINRALLTRPEFELSGVAALLDGVGVRLDEMRGVIESRIARGRIVEGHGDLRPEHVCLVTPPQIIDCLEFNRSMRIIDPYDEISYLALECEVLGADWIRPLLLSALERELGDRPDDRLLALYGRFRALLRARLCLVHLLEHPVREPKKWRPLALAYLTQARRHPSVIVA</sequence>
<dbReference type="AlphaFoldDB" id="I3XG17"/>
<gene>
    <name evidence="1" type="ORF">USDA257_p01050</name>
</gene>
<evidence type="ECO:0008006" key="3">
    <source>
        <dbReference type="Google" id="ProtNLM"/>
    </source>
</evidence>
<accession>I3XG17</accession>
<dbReference type="HOGENOM" id="CLU_026771_0_0_5"/>
<keyword evidence="1" id="KW-0614">Plasmid</keyword>
<dbReference type="PATRIC" id="fig|1185652.3.peg.6545"/>
<organism evidence="1">
    <name type="scientific">Sinorhizobium fredii (strain USDA 257)</name>
    <dbReference type="NCBI Taxonomy" id="1185652"/>
    <lineage>
        <taxon>Bacteria</taxon>
        <taxon>Pseudomonadati</taxon>
        <taxon>Pseudomonadota</taxon>
        <taxon>Alphaproteobacteria</taxon>
        <taxon>Hyphomicrobiales</taxon>
        <taxon>Rhizobiaceae</taxon>
        <taxon>Sinorhizobium/Ensifer group</taxon>
        <taxon>Sinorhizobium</taxon>
    </lineage>
</organism>
<dbReference type="EMBL" id="CP003564">
    <property type="protein sequence ID" value="AFL54823.1"/>
    <property type="molecule type" value="Genomic_DNA"/>
</dbReference>
<dbReference type="InterPro" id="IPR011009">
    <property type="entry name" value="Kinase-like_dom_sf"/>
</dbReference>
<reference evidence="1" key="1">
    <citation type="journal article" date="2012" name="J. Bacteriol.">
        <title>Complete genome sequence of the broad-host-range strain Sinorhizobium fredii USDA257.</title>
        <authorList>
            <person name="Schuldes J."/>
            <person name="Rodriguez Orbegoso M."/>
            <person name="Schmeisser C."/>
            <person name="Krishnan H.B."/>
            <person name="Daniel R."/>
            <person name="Streit W.R."/>
        </authorList>
    </citation>
    <scope>NUCLEOTIDE SEQUENCE [LARGE SCALE GENOMIC DNA]</scope>
    <source>
        <strain evidence="1">USDA 257</strain>
        <plasmid evidence="1">pUSDA257</plasmid>
    </source>
</reference>
<protein>
    <recommendedName>
        <fullName evidence="3">Aminoglycoside phosphotransferase domain-containing protein</fullName>
    </recommendedName>
</protein>
<evidence type="ECO:0000313" key="1">
    <source>
        <dbReference type="EMBL" id="AFL54823.1"/>
    </source>
</evidence>
<dbReference type="SUPFAM" id="SSF56112">
    <property type="entry name" value="Protein kinase-like (PK-like)"/>
    <property type="match status" value="1"/>
</dbReference>